<keyword evidence="2" id="KW-0012">Acyltransferase</keyword>
<evidence type="ECO:0000256" key="2">
    <source>
        <dbReference type="ARBA" id="ARBA00023315"/>
    </source>
</evidence>
<keyword evidence="1" id="KW-0808">Transferase</keyword>
<gene>
    <name evidence="4" type="ORF">ACIA8P_30500</name>
</gene>
<evidence type="ECO:0000313" key="4">
    <source>
        <dbReference type="EMBL" id="MFI5678940.1"/>
    </source>
</evidence>
<comment type="caution">
    <text evidence="4">The sequence shown here is derived from an EMBL/GenBank/DDBJ whole genome shotgun (WGS) entry which is preliminary data.</text>
</comment>
<protein>
    <submittedName>
        <fullName evidence="4">Ketoacyl-ACP synthase III family protein</fullName>
    </submittedName>
</protein>
<keyword evidence="5" id="KW-1185">Reference proteome</keyword>
<name>A0ABW7Y9Z2_STRCE</name>
<accession>A0ABW7Y9Z2</accession>
<dbReference type="RefSeq" id="WP_398659446.1">
    <property type="nucleotide sequence ID" value="NZ_JBITDC010000013.1"/>
</dbReference>
<evidence type="ECO:0000256" key="1">
    <source>
        <dbReference type="ARBA" id="ARBA00022679"/>
    </source>
</evidence>
<proteinExistence type="predicted"/>
<evidence type="ECO:0000259" key="3">
    <source>
        <dbReference type="Pfam" id="PF08541"/>
    </source>
</evidence>
<reference evidence="4 5" key="1">
    <citation type="submission" date="2024-10" db="EMBL/GenBank/DDBJ databases">
        <title>The Natural Products Discovery Center: Release of the First 8490 Sequenced Strains for Exploring Actinobacteria Biosynthetic Diversity.</title>
        <authorList>
            <person name="Kalkreuter E."/>
            <person name="Kautsar S.A."/>
            <person name="Yang D."/>
            <person name="Bader C.D."/>
            <person name="Teijaro C.N."/>
            <person name="Fluegel L."/>
            <person name="Davis C.M."/>
            <person name="Simpson J.R."/>
            <person name="Lauterbach L."/>
            <person name="Steele A.D."/>
            <person name="Gui C."/>
            <person name="Meng S."/>
            <person name="Li G."/>
            <person name="Viehrig K."/>
            <person name="Ye F."/>
            <person name="Su P."/>
            <person name="Kiefer A.F."/>
            <person name="Nichols A."/>
            <person name="Cepeda A.J."/>
            <person name="Yan W."/>
            <person name="Fan B."/>
            <person name="Jiang Y."/>
            <person name="Adhikari A."/>
            <person name="Zheng C.-J."/>
            <person name="Schuster L."/>
            <person name="Cowan T.M."/>
            <person name="Smanski M.J."/>
            <person name="Chevrette M.G."/>
            <person name="De Carvalho L.P.S."/>
            <person name="Shen B."/>
        </authorList>
    </citation>
    <scope>NUCLEOTIDE SEQUENCE [LARGE SCALE GENOMIC DNA]</scope>
    <source>
        <strain evidence="4 5">NPDC051599</strain>
    </source>
</reference>
<dbReference type="Gene3D" id="3.40.47.10">
    <property type="match status" value="2"/>
</dbReference>
<dbReference type="InterPro" id="IPR013747">
    <property type="entry name" value="ACP_syn_III_C"/>
</dbReference>
<dbReference type="PANTHER" id="PTHR34069">
    <property type="entry name" value="3-OXOACYL-[ACYL-CARRIER-PROTEIN] SYNTHASE 3"/>
    <property type="match status" value="1"/>
</dbReference>
<dbReference type="InterPro" id="IPR016039">
    <property type="entry name" value="Thiolase-like"/>
</dbReference>
<dbReference type="CDD" id="cd00827">
    <property type="entry name" value="init_cond_enzymes"/>
    <property type="match status" value="1"/>
</dbReference>
<dbReference type="Proteomes" id="UP001612415">
    <property type="component" value="Unassembled WGS sequence"/>
</dbReference>
<dbReference type="PANTHER" id="PTHR34069:SF2">
    <property type="entry name" value="BETA-KETOACYL-[ACYL-CARRIER-PROTEIN] SYNTHASE III"/>
    <property type="match status" value="1"/>
</dbReference>
<feature type="domain" description="Beta-ketoacyl-[acyl-carrier-protein] synthase III C-terminal" evidence="3">
    <location>
        <begin position="245"/>
        <end position="337"/>
    </location>
</feature>
<organism evidence="4 5">
    <name type="scientific">Streptomyces cellulosae</name>
    <dbReference type="NCBI Taxonomy" id="1968"/>
    <lineage>
        <taxon>Bacteria</taxon>
        <taxon>Bacillati</taxon>
        <taxon>Actinomycetota</taxon>
        <taxon>Actinomycetes</taxon>
        <taxon>Kitasatosporales</taxon>
        <taxon>Streptomycetaceae</taxon>
        <taxon>Streptomyces</taxon>
    </lineage>
</organism>
<sequence>MRFPTPLRIAASALWLPERREAVADAVHAGRIEPDRAARNAYTEIPVSDLAPPQMAVRAGRTALAESGVAAEDVGLLVHAWTYYQGQDYWQPVHYIINELELPNALPLGVDLGCNGGFAALEVMACRLLCDPATHSAVLTTAERFAPPRFDRWSANFDAVYGDAATALVLDRERGGYEVLSTASKAAPEFEIMYRGSTPWGTGAFQHRPKVDIRATLVDFLASGGGQRFAAVAGDAVRSTVTSALEQAGIATDDARVRVIAPPRFGAELIDRSYISVLAGLTKAEVLNLGARTGHLGAGDMAANLADITAAGRLQPGEIGVLLSATAGFSWSCMVLRAV</sequence>
<dbReference type="Pfam" id="PF08541">
    <property type="entry name" value="ACP_syn_III_C"/>
    <property type="match status" value="1"/>
</dbReference>
<dbReference type="EMBL" id="JBITDC010000013">
    <property type="protein sequence ID" value="MFI5678940.1"/>
    <property type="molecule type" value="Genomic_DNA"/>
</dbReference>
<dbReference type="SUPFAM" id="SSF53901">
    <property type="entry name" value="Thiolase-like"/>
    <property type="match status" value="1"/>
</dbReference>
<evidence type="ECO:0000313" key="5">
    <source>
        <dbReference type="Proteomes" id="UP001612415"/>
    </source>
</evidence>